<comment type="caution">
    <text evidence="1">The sequence shown here is derived from an EMBL/GenBank/DDBJ whole genome shotgun (WGS) entry which is preliminary data.</text>
</comment>
<organism evidence="1 2">
    <name type="scientific">Rhodococcus tibetensis</name>
    <dbReference type="NCBI Taxonomy" id="2965064"/>
    <lineage>
        <taxon>Bacteria</taxon>
        <taxon>Bacillati</taxon>
        <taxon>Actinomycetota</taxon>
        <taxon>Actinomycetes</taxon>
        <taxon>Mycobacteriales</taxon>
        <taxon>Nocardiaceae</taxon>
        <taxon>Rhodococcus</taxon>
    </lineage>
</organism>
<dbReference type="Proteomes" id="UP001524501">
    <property type="component" value="Unassembled WGS sequence"/>
</dbReference>
<dbReference type="EMBL" id="JANFQF010000012">
    <property type="protein sequence ID" value="MCQ4120572.1"/>
    <property type="molecule type" value="Genomic_DNA"/>
</dbReference>
<name>A0ABT1QEF4_9NOCA</name>
<dbReference type="RefSeq" id="WP_255970192.1">
    <property type="nucleotide sequence ID" value="NZ_JANFQF010000012.1"/>
</dbReference>
<proteinExistence type="predicted"/>
<sequence>MNSSRPKLLTTLTKAICADVGFLRLYVEDADAVLKQACCRRDRGRRGDAPQRPDLHCRVDYVQSADFFPRR</sequence>
<keyword evidence="2" id="KW-1185">Reference proteome</keyword>
<evidence type="ECO:0000313" key="1">
    <source>
        <dbReference type="EMBL" id="MCQ4120572.1"/>
    </source>
</evidence>
<protein>
    <submittedName>
        <fullName evidence="1">Uncharacterized protein</fullName>
    </submittedName>
</protein>
<reference evidence="1 2" key="1">
    <citation type="submission" date="2022-07" db="EMBL/GenBank/DDBJ databases">
        <title>Degradation activity of malathion, p-nitrophenol and potential low-temperature adaptation strategy of Rhodococcus sp. FXJ9.536.</title>
        <authorList>
            <person name="Huang J."/>
            <person name="Huang Y."/>
        </authorList>
    </citation>
    <scope>NUCLEOTIDE SEQUENCE [LARGE SCALE GENOMIC DNA]</scope>
    <source>
        <strain evidence="1 2">FXJ9.536</strain>
    </source>
</reference>
<accession>A0ABT1QEF4</accession>
<gene>
    <name evidence="1" type="ORF">NOF53_15565</name>
</gene>
<evidence type="ECO:0000313" key="2">
    <source>
        <dbReference type="Proteomes" id="UP001524501"/>
    </source>
</evidence>